<name>S4RSC8_PETMA</name>
<dbReference type="STRING" id="7757.ENSPMAP00000008117"/>
<dbReference type="PROSITE" id="PS50963">
    <property type="entry name" value="LINK_2"/>
    <property type="match status" value="1"/>
</dbReference>
<dbReference type="SUPFAM" id="SSF56436">
    <property type="entry name" value="C-type lectin-like"/>
    <property type="match status" value="1"/>
</dbReference>
<dbReference type="PRINTS" id="PR01265">
    <property type="entry name" value="LINKMODULE"/>
</dbReference>
<dbReference type="GO" id="GO:0007155">
    <property type="term" value="P:cell adhesion"/>
    <property type="evidence" value="ECO:0007669"/>
    <property type="project" value="InterPro"/>
</dbReference>
<dbReference type="PANTHER" id="PTHR24251:SF50">
    <property type="entry name" value="ATTRACTIN-LIKE 1A"/>
    <property type="match status" value="1"/>
</dbReference>
<comment type="caution">
    <text evidence="4">Lacks conserved residue(s) required for the propagation of feature annotation.</text>
</comment>
<dbReference type="PANTHER" id="PTHR24251">
    <property type="entry name" value="OVOCHYMASE-RELATED"/>
    <property type="match status" value="1"/>
</dbReference>
<evidence type="ECO:0000256" key="4">
    <source>
        <dbReference type="PROSITE-ProRule" id="PRU00323"/>
    </source>
</evidence>
<keyword evidence="1" id="KW-0677">Repeat</keyword>
<reference evidence="7" key="1">
    <citation type="submission" date="2025-08" db="UniProtKB">
        <authorList>
            <consortium name="Ensembl"/>
        </authorList>
    </citation>
    <scope>IDENTIFICATION</scope>
</reference>
<evidence type="ECO:0000259" key="6">
    <source>
        <dbReference type="PROSITE" id="PS50963"/>
    </source>
</evidence>
<dbReference type="Pfam" id="PF00193">
    <property type="entry name" value="Xlink"/>
    <property type="match status" value="1"/>
</dbReference>
<dbReference type="PROSITE" id="PS01180">
    <property type="entry name" value="CUB"/>
    <property type="match status" value="1"/>
</dbReference>
<dbReference type="HOGENOM" id="CLU_092089_0_0_1"/>
<protein>
    <recommendedName>
        <fullName evidence="8">CUB domain-containing protein</fullName>
    </recommendedName>
</protein>
<dbReference type="InterPro" id="IPR035914">
    <property type="entry name" value="Sperma_CUB_dom_sf"/>
</dbReference>
<dbReference type="FunFam" id="3.10.100.10:FF:000001">
    <property type="entry name" value="Hyaluronan proteoglycan link protein 1"/>
    <property type="match status" value="1"/>
</dbReference>
<dbReference type="GeneTree" id="ENSGT00940000157201"/>
<dbReference type="Pfam" id="PF00431">
    <property type="entry name" value="CUB"/>
    <property type="match status" value="1"/>
</dbReference>
<dbReference type="SMART" id="SM00042">
    <property type="entry name" value="CUB"/>
    <property type="match status" value="1"/>
</dbReference>
<dbReference type="GO" id="GO:0005540">
    <property type="term" value="F:hyaluronic acid binding"/>
    <property type="evidence" value="ECO:0007669"/>
    <property type="project" value="InterPro"/>
</dbReference>
<proteinExistence type="predicted"/>
<accession>S4RSC8</accession>
<feature type="domain" description="Link" evidence="6">
    <location>
        <begin position="4"/>
        <end position="97"/>
    </location>
</feature>
<keyword evidence="2 4" id="KW-1015">Disulfide bond</keyword>
<dbReference type="Ensembl" id="ENSPMAT00000008153.1">
    <property type="protein sequence ID" value="ENSPMAP00000008117.1"/>
    <property type="gene ID" value="ENSPMAG00000007366.1"/>
</dbReference>
<evidence type="ECO:0000256" key="1">
    <source>
        <dbReference type="ARBA" id="ARBA00022737"/>
    </source>
</evidence>
<dbReference type="Gene3D" id="2.60.120.290">
    <property type="entry name" value="Spermadhesin, CUB domain"/>
    <property type="match status" value="1"/>
</dbReference>
<evidence type="ECO:0008006" key="8">
    <source>
        <dbReference type="Google" id="ProtNLM"/>
    </source>
</evidence>
<feature type="disulfide bond" evidence="3">
    <location>
        <begin position="103"/>
        <end position="130"/>
    </location>
</feature>
<evidence type="ECO:0000256" key="3">
    <source>
        <dbReference type="PROSITE-ProRule" id="PRU00059"/>
    </source>
</evidence>
<sequence>RVAGVFHYDQGRRYSLSFPEARRACAEVFGAALASRQQLATAMRAGMEDCRAGWLAAREVAYPRIHATWRCGQHRTGIISYGVRNASTERWDVFCYGFGDDTCGGVLAWTRAGEIRSPGFPRAYPSGADCTWEVRAPPEFTLRLAVQALGLEERRHCDYDSLGVYDGTGAGRRLLGRFCGFKLPLPLLSSGNSLTLVLKSDASVEHEGFSAKLTLVKLKIHNNKDLNYTYT</sequence>
<dbReference type="SUPFAM" id="SSF49854">
    <property type="entry name" value="Spermadhesin, CUB domain"/>
    <property type="match status" value="1"/>
</dbReference>
<feature type="disulfide bond" evidence="4">
    <location>
        <begin position="50"/>
        <end position="71"/>
    </location>
</feature>
<dbReference type="InterPro" id="IPR000538">
    <property type="entry name" value="Link_dom"/>
</dbReference>
<reference evidence="7" key="2">
    <citation type="submission" date="2025-09" db="UniProtKB">
        <authorList>
            <consortium name="Ensembl"/>
        </authorList>
    </citation>
    <scope>IDENTIFICATION</scope>
</reference>
<evidence type="ECO:0000313" key="7">
    <source>
        <dbReference type="Ensembl" id="ENSPMAP00000008117.1"/>
    </source>
</evidence>
<dbReference type="AlphaFoldDB" id="S4RSC8"/>
<dbReference type="InterPro" id="IPR000859">
    <property type="entry name" value="CUB_dom"/>
</dbReference>
<evidence type="ECO:0000259" key="5">
    <source>
        <dbReference type="PROSITE" id="PS01180"/>
    </source>
</evidence>
<dbReference type="CDD" id="cd00041">
    <property type="entry name" value="CUB"/>
    <property type="match status" value="1"/>
</dbReference>
<organism evidence="7">
    <name type="scientific">Petromyzon marinus</name>
    <name type="common">Sea lamprey</name>
    <dbReference type="NCBI Taxonomy" id="7757"/>
    <lineage>
        <taxon>Eukaryota</taxon>
        <taxon>Metazoa</taxon>
        <taxon>Chordata</taxon>
        <taxon>Craniata</taxon>
        <taxon>Vertebrata</taxon>
        <taxon>Cyclostomata</taxon>
        <taxon>Hyperoartia</taxon>
        <taxon>Petromyzontiformes</taxon>
        <taxon>Petromyzontidae</taxon>
        <taxon>Petromyzon</taxon>
    </lineage>
</organism>
<dbReference type="InterPro" id="IPR016187">
    <property type="entry name" value="CTDL_fold"/>
</dbReference>
<dbReference type="Gene3D" id="3.10.100.10">
    <property type="entry name" value="Mannose-Binding Protein A, subunit A"/>
    <property type="match status" value="1"/>
</dbReference>
<dbReference type="FunFam" id="2.60.120.290:FF:000013">
    <property type="entry name" value="Membrane frizzled-related protein"/>
    <property type="match status" value="1"/>
</dbReference>
<dbReference type="SMART" id="SM00445">
    <property type="entry name" value="LINK"/>
    <property type="match status" value="1"/>
</dbReference>
<dbReference type="InterPro" id="IPR016186">
    <property type="entry name" value="C-type_lectin-like/link_sf"/>
</dbReference>
<feature type="domain" description="CUB" evidence="5">
    <location>
        <begin position="103"/>
        <end position="216"/>
    </location>
</feature>
<evidence type="ECO:0000256" key="2">
    <source>
        <dbReference type="ARBA" id="ARBA00023157"/>
    </source>
</evidence>
<dbReference type="OMA" id="AREVAYP"/>